<organism evidence="1 2">
    <name type="scientific">Solidesulfovibrio carbinolicus</name>
    <dbReference type="NCBI Taxonomy" id="296842"/>
    <lineage>
        <taxon>Bacteria</taxon>
        <taxon>Pseudomonadati</taxon>
        <taxon>Thermodesulfobacteriota</taxon>
        <taxon>Desulfovibrionia</taxon>
        <taxon>Desulfovibrionales</taxon>
        <taxon>Desulfovibrionaceae</taxon>
        <taxon>Solidesulfovibrio</taxon>
    </lineage>
</organism>
<dbReference type="KEGG" id="dcb:C3Y92_05780"/>
<dbReference type="AlphaFoldDB" id="A0A4P6HZF6"/>
<dbReference type="Proteomes" id="UP000293296">
    <property type="component" value="Chromosome"/>
</dbReference>
<proteinExistence type="predicted"/>
<sequence>MSRTRFLARFTPAELIAARELAKTDVVVDLFWMQLLAADVIDLTYQPVIDGVRYLVGKLPGFDQARADAILGVTP</sequence>
<dbReference type="EMBL" id="CP026538">
    <property type="protein sequence ID" value="QAZ66779.1"/>
    <property type="molecule type" value="Genomic_DNA"/>
</dbReference>
<protein>
    <submittedName>
        <fullName evidence="1">Uncharacterized protein</fullName>
    </submittedName>
</protein>
<gene>
    <name evidence="1" type="ORF">C3Y92_05780</name>
</gene>
<reference evidence="1 2" key="1">
    <citation type="submission" date="2018-02" db="EMBL/GenBank/DDBJ databases">
        <title>Genome sequence of Desulfovibrio carbinolicus DSM 3852.</title>
        <authorList>
            <person name="Wilbanks E."/>
            <person name="Skennerton C.T."/>
            <person name="Orphan V.J."/>
        </authorList>
    </citation>
    <scope>NUCLEOTIDE SEQUENCE [LARGE SCALE GENOMIC DNA]</scope>
    <source>
        <strain evidence="1 2">DSM 3852</strain>
    </source>
</reference>
<evidence type="ECO:0000313" key="1">
    <source>
        <dbReference type="EMBL" id="QAZ66779.1"/>
    </source>
</evidence>
<name>A0A4P6HZF6_9BACT</name>
<accession>A0A4P6HZF6</accession>
<evidence type="ECO:0000313" key="2">
    <source>
        <dbReference type="Proteomes" id="UP000293296"/>
    </source>
</evidence>
<keyword evidence="2" id="KW-1185">Reference proteome</keyword>